<dbReference type="AlphaFoldDB" id="A0A426XNA3"/>
<sequence length="169" mass="18217">GEETNPREEQKEIGRAPSVSPVAAVDAEKVRKARVCSLQIWTGAILLILDIQHPIVYTNASLSGVHAGPHRFPWGDRRRRVTKSEFILSSMSVRCTFPESDSAAAVCGEGCCCGGAGGDSRFCRGLESLPDLLEPGCSGDVLHFLNELAEVADVVRIQFQVAMTSSFDP</sequence>
<evidence type="ECO:0000313" key="2">
    <source>
        <dbReference type="Proteomes" id="UP000287651"/>
    </source>
</evidence>
<dbReference type="EMBL" id="AMZH03018997">
    <property type="protein sequence ID" value="RRT40930.1"/>
    <property type="molecule type" value="Genomic_DNA"/>
</dbReference>
<protein>
    <submittedName>
        <fullName evidence="1">Uncharacterized protein</fullName>
    </submittedName>
</protein>
<proteinExistence type="predicted"/>
<dbReference type="Proteomes" id="UP000287651">
    <property type="component" value="Unassembled WGS sequence"/>
</dbReference>
<name>A0A426XNA3_ENSVE</name>
<reference evidence="1 2" key="1">
    <citation type="journal article" date="2014" name="Agronomy (Basel)">
        <title>A Draft Genome Sequence for Ensete ventricosum, the Drought-Tolerant Tree Against Hunger.</title>
        <authorList>
            <person name="Harrison J."/>
            <person name="Moore K.A."/>
            <person name="Paszkiewicz K."/>
            <person name="Jones T."/>
            <person name="Grant M."/>
            <person name="Ambacheew D."/>
            <person name="Muzemil S."/>
            <person name="Studholme D.J."/>
        </authorList>
    </citation>
    <scope>NUCLEOTIDE SEQUENCE [LARGE SCALE GENOMIC DNA]</scope>
</reference>
<organism evidence="1 2">
    <name type="scientific">Ensete ventricosum</name>
    <name type="common">Abyssinian banana</name>
    <name type="synonym">Musa ensete</name>
    <dbReference type="NCBI Taxonomy" id="4639"/>
    <lineage>
        <taxon>Eukaryota</taxon>
        <taxon>Viridiplantae</taxon>
        <taxon>Streptophyta</taxon>
        <taxon>Embryophyta</taxon>
        <taxon>Tracheophyta</taxon>
        <taxon>Spermatophyta</taxon>
        <taxon>Magnoliopsida</taxon>
        <taxon>Liliopsida</taxon>
        <taxon>Zingiberales</taxon>
        <taxon>Musaceae</taxon>
        <taxon>Ensete</taxon>
    </lineage>
</organism>
<accession>A0A426XNA3</accession>
<gene>
    <name evidence="1" type="ORF">B296_00040220</name>
</gene>
<comment type="caution">
    <text evidence="1">The sequence shown here is derived from an EMBL/GenBank/DDBJ whole genome shotgun (WGS) entry which is preliminary data.</text>
</comment>
<feature type="non-terminal residue" evidence="1">
    <location>
        <position position="1"/>
    </location>
</feature>
<evidence type="ECO:0000313" key="1">
    <source>
        <dbReference type="EMBL" id="RRT40930.1"/>
    </source>
</evidence>